<feature type="domain" description="PHD-type" evidence="14">
    <location>
        <begin position="2486"/>
        <end position="2537"/>
    </location>
</feature>
<feature type="region of interest" description="Disordered" evidence="12">
    <location>
        <begin position="1753"/>
        <end position="1788"/>
    </location>
</feature>
<evidence type="ECO:0000256" key="1">
    <source>
        <dbReference type="ARBA" id="ARBA00004123"/>
    </source>
</evidence>
<evidence type="ECO:0000256" key="6">
    <source>
        <dbReference type="ARBA" id="ARBA00023117"/>
    </source>
</evidence>
<feature type="region of interest" description="Disordered" evidence="12">
    <location>
        <begin position="2008"/>
        <end position="2041"/>
    </location>
</feature>
<feature type="region of interest" description="Disordered" evidence="12">
    <location>
        <begin position="1531"/>
        <end position="1554"/>
    </location>
</feature>
<evidence type="ECO:0000256" key="12">
    <source>
        <dbReference type="SAM" id="MobiDB-lite"/>
    </source>
</evidence>
<organism evidence="16 17">
    <name type="scientific">Exocentrus adspersus</name>
    <dbReference type="NCBI Taxonomy" id="1586481"/>
    <lineage>
        <taxon>Eukaryota</taxon>
        <taxon>Metazoa</taxon>
        <taxon>Ecdysozoa</taxon>
        <taxon>Arthropoda</taxon>
        <taxon>Hexapoda</taxon>
        <taxon>Insecta</taxon>
        <taxon>Pterygota</taxon>
        <taxon>Neoptera</taxon>
        <taxon>Endopterygota</taxon>
        <taxon>Coleoptera</taxon>
        <taxon>Polyphaga</taxon>
        <taxon>Cucujiformia</taxon>
        <taxon>Chrysomeloidea</taxon>
        <taxon>Cerambycidae</taxon>
        <taxon>Lamiinae</taxon>
        <taxon>Acanthocinini</taxon>
        <taxon>Exocentrus</taxon>
    </lineage>
</organism>
<dbReference type="Pfam" id="PF02791">
    <property type="entry name" value="DDT"/>
    <property type="match status" value="1"/>
</dbReference>
<dbReference type="InterPro" id="IPR038028">
    <property type="entry name" value="BPTF"/>
</dbReference>
<keyword evidence="5" id="KW-0805">Transcription regulation</keyword>
<feature type="compositionally biased region" description="Basic residues" evidence="12">
    <location>
        <begin position="23"/>
        <end position="33"/>
    </location>
</feature>
<dbReference type="SUPFAM" id="SSF47370">
    <property type="entry name" value="Bromodomain"/>
    <property type="match status" value="1"/>
</dbReference>
<dbReference type="GO" id="GO:0016589">
    <property type="term" value="C:NURF complex"/>
    <property type="evidence" value="ECO:0007669"/>
    <property type="project" value="InterPro"/>
</dbReference>
<dbReference type="InterPro" id="IPR018359">
    <property type="entry name" value="Bromodomain_CS"/>
</dbReference>
<keyword evidence="7" id="KW-0804">Transcription</keyword>
<dbReference type="Gene3D" id="1.20.920.10">
    <property type="entry name" value="Bromodomain-like"/>
    <property type="match status" value="1"/>
</dbReference>
<feature type="domain" description="Bromo" evidence="13">
    <location>
        <begin position="2620"/>
        <end position="2690"/>
    </location>
</feature>
<name>A0AAV8VL18_9CUCU</name>
<evidence type="ECO:0000259" key="14">
    <source>
        <dbReference type="PROSITE" id="PS50016"/>
    </source>
</evidence>
<feature type="compositionally biased region" description="Polar residues" evidence="12">
    <location>
        <begin position="2144"/>
        <end position="2153"/>
    </location>
</feature>
<feature type="compositionally biased region" description="Low complexity" evidence="12">
    <location>
        <begin position="125"/>
        <end position="151"/>
    </location>
</feature>
<feature type="domain" description="PHD-type" evidence="14">
    <location>
        <begin position="345"/>
        <end position="392"/>
    </location>
</feature>
<keyword evidence="8" id="KW-0539">Nucleus</keyword>
<dbReference type="SUPFAM" id="SSF57903">
    <property type="entry name" value="FYVE/PHD zinc finger"/>
    <property type="match status" value="3"/>
</dbReference>
<accession>A0AAV8VL18</accession>
<dbReference type="GO" id="GO:0000978">
    <property type="term" value="F:RNA polymerase II cis-regulatory region sequence-specific DNA binding"/>
    <property type="evidence" value="ECO:0007669"/>
    <property type="project" value="TreeGrafter"/>
</dbReference>
<evidence type="ECO:0000256" key="3">
    <source>
        <dbReference type="ARBA" id="ARBA00022771"/>
    </source>
</evidence>
<dbReference type="InterPro" id="IPR028941">
    <property type="entry name" value="WHIM2_dom"/>
</dbReference>
<dbReference type="PROSITE" id="PS50827">
    <property type="entry name" value="DDT"/>
    <property type="match status" value="1"/>
</dbReference>
<evidence type="ECO:0000256" key="7">
    <source>
        <dbReference type="ARBA" id="ARBA00023163"/>
    </source>
</evidence>
<proteinExistence type="predicted"/>
<dbReference type="InterPro" id="IPR019786">
    <property type="entry name" value="Zinc_finger_PHD-type_CS"/>
</dbReference>
<protein>
    <recommendedName>
        <fullName evidence="18">Nucleosome-remodeling factor subunit NURF301</fullName>
    </recommendedName>
</protein>
<comment type="caution">
    <text evidence="16">The sequence shown here is derived from an EMBL/GenBank/DDBJ whole genome shotgun (WGS) entry which is preliminary data.</text>
</comment>
<dbReference type="EMBL" id="JANEYG010000069">
    <property type="protein sequence ID" value="KAJ8914571.1"/>
    <property type="molecule type" value="Genomic_DNA"/>
</dbReference>
<keyword evidence="2" id="KW-0479">Metal-binding</keyword>
<dbReference type="SMART" id="SM00571">
    <property type="entry name" value="DDT"/>
    <property type="match status" value="1"/>
</dbReference>
<dbReference type="PRINTS" id="PR00503">
    <property type="entry name" value="BROMODOMAIN"/>
</dbReference>
<dbReference type="Pfam" id="PF15613">
    <property type="entry name" value="WSD"/>
    <property type="match status" value="1"/>
</dbReference>
<reference evidence="16 17" key="1">
    <citation type="journal article" date="2023" name="Insect Mol. Biol.">
        <title>Genome sequencing provides insights into the evolution of gene families encoding plant cell wall-degrading enzymes in longhorned beetles.</title>
        <authorList>
            <person name="Shin N.R."/>
            <person name="Okamura Y."/>
            <person name="Kirsch R."/>
            <person name="Pauchet Y."/>
        </authorList>
    </citation>
    <scope>NUCLEOTIDE SEQUENCE [LARGE SCALE GENOMIC DNA]</scope>
    <source>
        <strain evidence="16">EAD_L_NR</strain>
    </source>
</reference>
<dbReference type="InterPro" id="IPR013083">
    <property type="entry name" value="Znf_RING/FYVE/PHD"/>
</dbReference>
<feature type="region of interest" description="Disordered" evidence="12">
    <location>
        <begin position="2126"/>
        <end position="2153"/>
    </location>
</feature>
<feature type="region of interest" description="Disordered" evidence="12">
    <location>
        <begin position="2423"/>
        <end position="2478"/>
    </location>
</feature>
<dbReference type="PANTHER" id="PTHR45975">
    <property type="entry name" value="NUCLEOSOME-REMODELING FACTOR SUBUNIT BPTF"/>
    <property type="match status" value="1"/>
</dbReference>
<evidence type="ECO:0000259" key="15">
    <source>
        <dbReference type="PROSITE" id="PS50827"/>
    </source>
</evidence>
<evidence type="ECO:0000313" key="16">
    <source>
        <dbReference type="EMBL" id="KAJ8914571.1"/>
    </source>
</evidence>
<feature type="compositionally biased region" description="Basic residues" evidence="12">
    <location>
        <begin position="65"/>
        <end position="75"/>
    </location>
</feature>
<dbReference type="SMART" id="SM00249">
    <property type="entry name" value="PHD"/>
    <property type="match status" value="3"/>
</dbReference>
<evidence type="ECO:0000259" key="13">
    <source>
        <dbReference type="PROSITE" id="PS50014"/>
    </source>
</evidence>
<evidence type="ECO:0000256" key="4">
    <source>
        <dbReference type="ARBA" id="ARBA00022833"/>
    </source>
</evidence>
<feature type="compositionally biased region" description="Polar residues" evidence="12">
    <location>
        <begin position="2463"/>
        <end position="2478"/>
    </location>
</feature>
<feature type="region of interest" description="Disordered" evidence="12">
    <location>
        <begin position="1585"/>
        <end position="1607"/>
    </location>
</feature>
<feature type="compositionally biased region" description="Polar residues" evidence="12">
    <location>
        <begin position="2290"/>
        <end position="2303"/>
    </location>
</feature>
<keyword evidence="4" id="KW-0862">Zinc</keyword>
<evidence type="ECO:0000256" key="11">
    <source>
        <dbReference type="SAM" id="Coils"/>
    </source>
</evidence>
<dbReference type="InterPro" id="IPR001965">
    <property type="entry name" value="Znf_PHD"/>
</dbReference>
<comment type="subcellular location">
    <subcellularLocation>
        <location evidence="1">Nucleus</location>
    </subcellularLocation>
</comment>
<dbReference type="Gene3D" id="3.30.40.10">
    <property type="entry name" value="Zinc/RING finger domain, C3HC4 (zinc finger)"/>
    <property type="match status" value="3"/>
</dbReference>
<feature type="region of interest" description="Disordered" evidence="12">
    <location>
        <begin position="1204"/>
        <end position="1237"/>
    </location>
</feature>
<feature type="domain" description="DDT" evidence="15">
    <location>
        <begin position="194"/>
        <end position="254"/>
    </location>
</feature>
<dbReference type="GO" id="GO:0008270">
    <property type="term" value="F:zinc ion binding"/>
    <property type="evidence" value="ECO:0007669"/>
    <property type="project" value="UniProtKB-KW"/>
</dbReference>
<dbReference type="CDD" id="cd15559">
    <property type="entry name" value="PHD1_BPTF"/>
    <property type="match status" value="1"/>
</dbReference>
<feature type="compositionally biased region" description="Low complexity" evidence="12">
    <location>
        <begin position="1754"/>
        <end position="1784"/>
    </location>
</feature>
<dbReference type="Pfam" id="PF00439">
    <property type="entry name" value="Bromodomain"/>
    <property type="match status" value="1"/>
</dbReference>
<dbReference type="Proteomes" id="UP001159042">
    <property type="component" value="Unassembled WGS sequence"/>
</dbReference>
<feature type="compositionally biased region" description="Basic and acidic residues" evidence="12">
    <location>
        <begin position="592"/>
        <end position="607"/>
    </location>
</feature>
<evidence type="ECO:0000256" key="10">
    <source>
        <dbReference type="PROSITE-ProRule" id="PRU00146"/>
    </source>
</evidence>
<dbReference type="InterPro" id="IPR011011">
    <property type="entry name" value="Znf_FYVE_PHD"/>
</dbReference>
<evidence type="ECO:0000313" key="17">
    <source>
        <dbReference type="Proteomes" id="UP001159042"/>
    </source>
</evidence>
<evidence type="ECO:0000256" key="2">
    <source>
        <dbReference type="ARBA" id="ARBA00022723"/>
    </source>
</evidence>
<feature type="region of interest" description="Disordered" evidence="12">
    <location>
        <begin position="2273"/>
        <end position="2353"/>
    </location>
</feature>
<dbReference type="Pfam" id="PF00628">
    <property type="entry name" value="PHD"/>
    <property type="match status" value="3"/>
</dbReference>
<evidence type="ECO:0000256" key="5">
    <source>
        <dbReference type="ARBA" id="ARBA00023015"/>
    </source>
</evidence>
<keyword evidence="6 9" id="KW-0103">Bromodomain</keyword>
<dbReference type="CDD" id="cd15560">
    <property type="entry name" value="PHD2_3_BPTF"/>
    <property type="match status" value="1"/>
</dbReference>
<feature type="region of interest" description="Disordered" evidence="12">
    <location>
        <begin position="1"/>
        <end position="87"/>
    </location>
</feature>
<dbReference type="PROSITE" id="PS00633">
    <property type="entry name" value="BROMODOMAIN_1"/>
    <property type="match status" value="1"/>
</dbReference>
<dbReference type="GO" id="GO:0006357">
    <property type="term" value="P:regulation of transcription by RNA polymerase II"/>
    <property type="evidence" value="ECO:0007669"/>
    <property type="project" value="InterPro"/>
</dbReference>
<keyword evidence="17" id="KW-1185">Reference proteome</keyword>
<feature type="compositionally biased region" description="Low complexity" evidence="12">
    <location>
        <begin position="2011"/>
        <end position="2028"/>
    </location>
</feature>
<dbReference type="InterPro" id="IPR001487">
    <property type="entry name" value="Bromodomain"/>
</dbReference>
<feature type="region of interest" description="Disordered" evidence="12">
    <location>
        <begin position="101"/>
        <end position="151"/>
    </location>
</feature>
<feature type="compositionally biased region" description="Basic residues" evidence="12">
    <location>
        <begin position="1"/>
        <end position="12"/>
    </location>
</feature>
<sequence>MSTRGAKKRGRPPKVQVQERSKKFQYHLLKKPKYLLNYKGSESQCSTPTVSRSTSPQESDTSRRSSNRIRGKGRRAGAGYVGSAYQRRGYNTSQVDYHDSEYHYGSDFGDDSSDNKSDIEDELGVSGSESDASAADPSSDSDFSLSSFSTVSGTPRKGFNVNRAPTPEPPLWLQNKEIPKLSLPRSSEDLLVPRKHVMEVIGIYEVLRHFRNLVRLSPFRLEDFCAAIMCEDQSSLLAEIHIMLLKALLREEDSQQTHFGPLDQKDSVNISLYLIDYITYPEVLRAYVESDKCFDQKVLEILSSTDYPFSTLDDRIKVLQFLTDQFLTTNPVREDLLSEVPMHYDDHCRVCHKLGDLLCCETCPAVYHLECVDPPLVNVPEEDWQCGICRSHKVSGVVDCVLDLEKQGQLSRQEPLGYDRHGRKYYFLCRRLFIEDQDGEVCYYTTKIQFEEVLKVLDSKDMEVNLYRELKEYKEEIVRQMDLTEKLTNQYKGNKKTYLDAENALIIRTNKEIEEKLEAERKEKERQNAEDMVAKMHEESDGANEVPMVVESTEVVTTSDTLETAATDVPAAVTETVVTSSPATLTRTLDRDVQAEDEDEKNKEVVTRSKTGSLTPRTFSIEDLRRKGTALLNREIENERDESRMTRLKSSQIASGTYLFKLGMENTFKLYVNQFTTNIIALNKPQRNEERDKKRHLSHKFSLTPASEFKWVGALNGARTLLMNTLRHSILQLEQQIPSPFMHPNWHLLRKHWLTIVGSCQQPKDFARVLVVLQACIKPVVFANVWHEQLGHIKLARITASEREERKKIEKREKKDREEEEERNRMIISGYVKYTMSFKHQLWKQKGEEYRIHGRWGWLWIRTPRNFQHVDSRQLGLAAGPQKFMVQIKDPKGNKVVALDSNLYKFLTTKVKNSQSTAAESTEKNEEIPEVLKKLEIIPPLTVFEEIDVTKALLTPGRLLFPKVAKKSKLDSLLSRRVQLKVLEEARIAQSKSEDHQKEEDIIDVDGDDEAADGLEKQLNNMMSGKVTLPNSGQTVANREILNSIAKRINTLRTQYTSIARLAKDFQCYVKGCNSGAGNSVENTCYSPLCMQRVKVRKDLLGLLRKANVATNTPVKLPMFSQINTPVKKTSILEQTLKAPQVITSIKEKENQTPTRESICKDLVNAVMTAPKMEDMKDVYKPLKEPIIKDEIKEEKVDVKDVKDIVPKQDTDESLASPPKKKFKKESSEEDIDVKDMSPDAIKEMIVGGDADINEVTVTSTITTTTTITTTQTIVDGKVKNVSASENTADTITVTSNTNRTGQTVQTVNSRSAVYSAQQNRRFCAYKIGVKREEKTVKTEHAEDGTKRVYSTLSTEGKLTLKKVPNAVDLRRKKRQVVKYPACSTFLARKGCTSLLVLPQHDTRKLARNAGRIQIPGFHTLAKANNSVWPYPCARPLFKTCWIYRTVNLKSLACAALQLKILWACLRWDDMQTKPPNTDGKHQITTETEILSLELLKHKHVGQFMEKTQYLRRKVVIPLELPKTVREVTSIRSGLRKRKRPESPQSMDPQVTEEWVDEDKLELWEIKQYGEKVEKANQQVITRSRTGNLPPAKPVVESTEVKSGITSKATPEEIKEKMEQQLRLQRAAHQQKRALEVKNVKPAQLLEMVGSTAQATTATSTKPTTTNPPLQPIQPKVTTTADGQMKIVKNVVVPNQSVISGKNTLTSLLTNSNKLAGRRILMTKGPDGTTRVITGTANILPKNLQATQQSLIKTQTTSQPQVQPAQVQQATTSTPPTNNPPTKDTPQRVQIMRTPDGRITVKGLLPGQQLVQYPDGKLQVLTTAQLQSSGLTTTKTPITTTTPKAVIKQAVNTSVGKALMQTNPLKTVVSQPQVQQSPIKTQQVILKQQQPVMQKVTAGNVVMGAPGQVIQQQVVLGTSNQVITNQGGQQIITNQIVVNNQNLAQQLATGKVQVATINGQQVLIRPTGNNQAQVVAQLTPGSITQTIQQAPTAATLAPTTPVKLQHHVVKQPETPQPVQQQTPQTIQQALQSPPKAAQDNNQIDPATMEQLLVGQPPGTVIKCVTAQVIQTQQGPRIVLQGLQGADFTPQQLAAVQQQFSAILAQASTGKQGVLGPTKIYLAVQPSNPEVSNESTSSNPPPLTPVQQPQAVQNSAAVQNTVAASVKQSPVKQQPIIQQTKETASIGGRQVFINGQQSQTSALLQAMKANMEANQPTSVVQNQPQAQVATGAVEANKQFVVTPDYIQQTIKSALKQENLNPEIEEKLLQLQRYQEKQMKQEPDLPTPVPKVNQTVIPNSRFPTSSRKRPPSASKNDDSDWVMETPKRSRPNRSNEIKKMEVESHQEPVKEKTVSPRSRIKIKEVSEVERKLTMKTKIMVSLFRQKELLKKDILRKRALLEKELQYEIQREVAEELAARTKIERTKQDEVRIGSSKRKSAATATTAAIHQPPQKSSTRHRRGQKQQHAISPPSTTSTAAQKANIKKEKVYCICRTPYDETKFYVGCDLCNNWFHGDCVGITEESSKSLTEFICTECKQARDTQKLYCLCQQPYDESQFYICCDRCQDWFHGRCVGILQSEADNIDEYICPRCQRNNSVNFANMKDLTQKDFEGLRKLIKQLQVHKSAWPFMEPVDPTEAPDYYKVIKEPMDLQMIERKINEKRYTKLSEFIGDMTKIFDNCRYYNPKESPFYKCAESLEAYFVNKIKCLRDKLYENNK</sequence>
<dbReference type="FunFam" id="3.30.40.10:FF:000048">
    <property type="entry name" value="nucleosome-remodeling factor subunit BPTF isoform X1"/>
    <property type="match status" value="2"/>
</dbReference>
<keyword evidence="3 10" id="KW-0863">Zinc-finger</keyword>
<dbReference type="InterPro" id="IPR019787">
    <property type="entry name" value="Znf_PHD-finger"/>
</dbReference>
<dbReference type="PANTHER" id="PTHR45975:SF2">
    <property type="entry name" value="NUCLEOSOME-REMODELING FACTOR SUBUNIT BPTF"/>
    <property type="match status" value="1"/>
</dbReference>
<feature type="compositionally biased region" description="Polar residues" evidence="12">
    <location>
        <begin position="40"/>
        <end position="59"/>
    </location>
</feature>
<dbReference type="CDD" id="cd05509">
    <property type="entry name" value="Bromo_gcn5_like"/>
    <property type="match status" value="1"/>
</dbReference>
<dbReference type="InterPro" id="IPR018501">
    <property type="entry name" value="DDT_dom"/>
</dbReference>
<dbReference type="PROSITE" id="PS50014">
    <property type="entry name" value="BROMODOMAIN_2"/>
    <property type="match status" value="1"/>
</dbReference>
<feature type="coiled-coil region" evidence="11">
    <location>
        <begin position="470"/>
        <end position="539"/>
    </location>
</feature>
<dbReference type="PROSITE" id="PS01359">
    <property type="entry name" value="ZF_PHD_1"/>
    <property type="match status" value="1"/>
</dbReference>
<gene>
    <name evidence="16" type="ORF">NQ315_010035</name>
</gene>
<feature type="compositionally biased region" description="Basic and acidic residues" evidence="12">
    <location>
        <begin position="2331"/>
        <end position="2352"/>
    </location>
</feature>
<evidence type="ECO:0008006" key="18">
    <source>
        <dbReference type="Google" id="ProtNLM"/>
    </source>
</evidence>
<feature type="region of interest" description="Disordered" evidence="12">
    <location>
        <begin position="592"/>
        <end position="612"/>
    </location>
</feature>
<dbReference type="SMART" id="SM00297">
    <property type="entry name" value="BROMO"/>
    <property type="match status" value="1"/>
</dbReference>
<dbReference type="InterPro" id="IPR036427">
    <property type="entry name" value="Bromodomain-like_sf"/>
</dbReference>
<evidence type="ECO:0000256" key="8">
    <source>
        <dbReference type="ARBA" id="ARBA00023242"/>
    </source>
</evidence>
<evidence type="ECO:0000256" key="9">
    <source>
        <dbReference type="PROSITE-ProRule" id="PRU00035"/>
    </source>
</evidence>
<dbReference type="PROSITE" id="PS50016">
    <property type="entry name" value="ZF_PHD_2"/>
    <property type="match status" value="3"/>
</dbReference>
<keyword evidence="11" id="KW-0175">Coiled coil</keyword>
<feature type="compositionally biased region" description="Polar residues" evidence="12">
    <location>
        <begin position="2126"/>
        <end position="2137"/>
    </location>
</feature>
<feature type="domain" description="PHD-type" evidence="14">
    <location>
        <begin position="2542"/>
        <end position="2593"/>
    </location>
</feature>